<dbReference type="InterPro" id="IPR020930">
    <property type="entry name" value="Ribosomal_uL5_bac-type"/>
</dbReference>
<keyword evidence="1 5" id="KW-0699">rRNA-binding</keyword>
<gene>
    <name evidence="5" type="primary">rplY</name>
    <name evidence="5" type="synonym">ctc</name>
    <name evidence="9" type="ORF">BSR29_07875</name>
</gene>
<dbReference type="AlphaFoldDB" id="A0A1Q5PJP1"/>
<comment type="subunit">
    <text evidence="5">Part of the 50S ribosomal subunit; part of the 5S rRNA/L5/L18/L25 subcomplex. Contacts the 5S rRNA. Binds to the 5S rRNA independently of L5 and L18.</text>
</comment>
<keyword evidence="2 5" id="KW-0694">RNA-binding</keyword>
<dbReference type="Gene3D" id="2.170.120.20">
    <property type="entry name" value="Ribosomal protein L25, beta domain"/>
    <property type="match status" value="1"/>
</dbReference>
<feature type="region of interest" description="Disordered" evidence="6">
    <location>
        <begin position="179"/>
        <end position="212"/>
    </location>
</feature>
<comment type="function">
    <text evidence="5">This is one of the proteins that binds to the 5S RNA in the ribosome where it forms part of the central protuberance.</text>
</comment>
<dbReference type="NCBIfam" id="TIGR00731">
    <property type="entry name" value="bL25_bact_ctc"/>
    <property type="match status" value="1"/>
</dbReference>
<keyword evidence="4 5" id="KW-0687">Ribonucleoprotein</keyword>
<dbReference type="Pfam" id="PF01386">
    <property type="entry name" value="Ribosomal_L25p"/>
    <property type="match status" value="1"/>
</dbReference>
<dbReference type="GO" id="GO:0008097">
    <property type="term" value="F:5S rRNA binding"/>
    <property type="evidence" value="ECO:0007669"/>
    <property type="project" value="InterPro"/>
</dbReference>
<comment type="caution">
    <text evidence="9">The sequence shown here is derived from an EMBL/GenBank/DDBJ whole genome shotgun (WGS) entry which is preliminary data.</text>
</comment>
<dbReference type="GO" id="GO:0006412">
    <property type="term" value="P:translation"/>
    <property type="evidence" value="ECO:0007669"/>
    <property type="project" value="UniProtKB-UniRule"/>
</dbReference>
<dbReference type="RefSeq" id="WP_073709758.1">
    <property type="nucleotide sequence ID" value="NZ_MQSU01000004.1"/>
</dbReference>
<evidence type="ECO:0000256" key="1">
    <source>
        <dbReference type="ARBA" id="ARBA00022730"/>
    </source>
</evidence>
<dbReference type="PANTHER" id="PTHR33284">
    <property type="entry name" value="RIBOSOMAL PROTEIN L25/GLN-TRNA SYNTHETASE, ANTI-CODON-BINDING DOMAIN-CONTAINING PROTEIN"/>
    <property type="match status" value="1"/>
</dbReference>
<evidence type="ECO:0000259" key="7">
    <source>
        <dbReference type="Pfam" id="PF01386"/>
    </source>
</evidence>
<evidence type="ECO:0000256" key="6">
    <source>
        <dbReference type="SAM" id="MobiDB-lite"/>
    </source>
</evidence>
<accession>A0A1Q5PJP1</accession>
<dbReference type="Gene3D" id="2.40.240.10">
    <property type="entry name" value="Ribosomal Protein L25, Chain P"/>
    <property type="match status" value="1"/>
</dbReference>
<evidence type="ECO:0000259" key="8">
    <source>
        <dbReference type="Pfam" id="PF14693"/>
    </source>
</evidence>
<proteinExistence type="inferred from homology"/>
<evidence type="ECO:0000256" key="2">
    <source>
        <dbReference type="ARBA" id="ARBA00022884"/>
    </source>
</evidence>
<dbReference type="CDD" id="cd00495">
    <property type="entry name" value="Ribosomal_L25_TL5_CTC"/>
    <property type="match status" value="1"/>
</dbReference>
<dbReference type="GO" id="GO:0003735">
    <property type="term" value="F:structural constituent of ribosome"/>
    <property type="evidence" value="ECO:0007669"/>
    <property type="project" value="InterPro"/>
</dbReference>
<keyword evidence="3 5" id="KW-0689">Ribosomal protein</keyword>
<dbReference type="PANTHER" id="PTHR33284:SF1">
    <property type="entry name" value="RIBOSOMAL PROTEIN L25_GLN-TRNA SYNTHETASE, ANTI-CODON-BINDING DOMAIN-CONTAINING PROTEIN"/>
    <property type="match status" value="1"/>
</dbReference>
<dbReference type="Pfam" id="PF14693">
    <property type="entry name" value="Ribosomal_TL5_C"/>
    <property type="match status" value="1"/>
</dbReference>
<dbReference type="InterPro" id="IPR029751">
    <property type="entry name" value="Ribosomal_L25_dom"/>
</dbReference>
<evidence type="ECO:0000256" key="5">
    <source>
        <dbReference type="HAMAP-Rule" id="MF_01334"/>
    </source>
</evidence>
<feature type="domain" description="Large ribosomal subunit protein bL25 L25" evidence="7">
    <location>
        <begin position="6"/>
        <end position="92"/>
    </location>
</feature>
<evidence type="ECO:0000256" key="3">
    <source>
        <dbReference type="ARBA" id="ARBA00022980"/>
    </source>
</evidence>
<organism evidence="9 10">
    <name type="scientific">Boudabousia liubingyangii</name>
    <dbReference type="NCBI Taxonomy" id="1921764"/>
    <lineage>
        <taxon>Bacteria</taxon>
        <taxon>Bacillati</taxon>
        <taxon>Actinomycetota</taxon>
        <taxon>Actinomycetes</taxon>
        <taxon>Actinomycetales</taxon>
        <taxon>Actinomycetaceae</taxon>
        <taxon>Boudabousia</taxon>
    </lineage>
</organism>
<protein>
    <recommendedName>
        <fullName evidence="5">Large ribosomal subunit protein bL25</fullName>
    </recommendedName>
    <alternativeName>
        <fullName evidence="5">General stress protein CTC</fullName>
    </alternativeName>
</protein>
<dbReference type="InterPro" id="IPR020056">
    <property type="entry name" value="Rbsml_bL25/Gln-tRNA_synth_N"/>
</dbReference>
<evidence type="ECO:0000313" key="10">
    <source>
        <dbReference type="Proteomes" id="UP000186785"/>
    </source>
</evidence>
<sequence>MAVTRIAAEARKDFGKGFARRARQAGKVPAVIYSSHLDAPVHVTLDAHEMFMILKGSDNAVISVELDGDKQLALVKDVQRHPVTRVLQHVDLLGINRSEKVDVDVAIVTTGEPAQGTMVSVESMTLAVSAPVMEIPESIEISVEGLEDGSVIRLEDITLPADVETSIDPETVLLTVSIPQLELPEEGEEAEGEEAEGEEAAEAEEAEAGEEA</sequence>
<dbReference type="NCBIfam" id="NF004131">
    <property type="entry name" value="PRK05618.2-1"/>
    <property type="match status" value="1"/>
</dbReference>
<dbReference type="STRING" id="1921764.BSR28_07170"/>
<dbReference type="Proteomes" id="UP000186785">
    <property type="component" value="Unassembled WGS sequence"/>
</dbReference>
<dbReference type="SUPFAM" id="SSF50715">
    <property type="entry name" value="Ribosomal protein L25-like"/>
    <property type="match status" value="1"/>
</dbReference>
<evidence type="ECO:0000256" key="4">
    <source>
        <dbReference type="ARBA" id="ARBA00023274"/>
    </source>
</evidence>
<dbReference type="InterPro" id="IPR001021">
    <property type="entry name" value="Ribosomal_bL25_long"/>
</dbReference>
<name>A0A1Q5PJP1_9ACTO</name>
<dbReference type="HAMAP" id="MF_01334">
    <property type="entry name" value="Ribosomal_bL25_CTC"/>
    <property type="match status" value="1"/>
</dbReference>
<comment type="similarity">
    <text evidence="5">Belongs to the bacterial ribosomal protein bL25 family. CTC subfamily.</text>
</comment>
<dbReference type="InterPro" id="IPR020057">
    <property type="entry name" value="Ribosomal_bL25_b-dom"/>
</dbReference>
<feature type="domain" description="Large ribosomal subunit protein bL25 beta" evidence="8">
    <location>
        <begin position="100"/>
        <end position="179"/>
    </location>
</feature>
<dbReference type="InterPro" id="IPR011035">
    <property type="entry name" value="Ribosomal_bL25/Gln-tRNA_synth"/>
</dbReference>
<dbReference type="OrthoDB" id="5242980at2"/>
<dbReference type="EMBL" id="MQSV01000006">
    <property type="protein sequence ID" value="OKL46162.1"/>
    <property type="molecule type" value="Genomic_DNA"/>
</dbReference>
<dbReference type="GO" id="GO:0022625">
    <property type="term" value="C:cytosolic large ribosomal subunit"/>
    <property type="evidence" value="ECO:0007669"/>
    <property type="project" value="TreeGrafter"/>
</dbReference>
<reference evidence="9 10" key="1">
    <citation type="submission" date="2016-11" db="EMBL/GenBank/DDBJ databases">
        <title>Actinomyces gypaetusis sp. nov. isolated from the vulture Gypaetus barbatus in Qinghai Tibet Plateau China.</title>
        <authorList>
            <person name="Meng X."/>
        </authorList>
    </citation>
    <scope>NUCLEOTIDE SEQUENCE [LARGE SCALE GENOMIC DNA]</scope>
    <source>
        <strain evidence="9 10">VUL4_2</strain>
    </source>
</reference>
<evidence type="ECO:0000313" key="9">
    <source>
        <dbReference type="EMBL" id="OKL46162.1"/>
    </source>
</evidence>
<feature type="compositionally biased region" description="Acidic residues" evidence="6">
    <location>
        <begin position="183"/>
        <end position="212"/>
    </location>
</feature>
<keyword evidence="10" id="KW-1185">Reference proteome</keyword>
<dbReference type="InterPro" id="IPR037121">
    <property type="entry name" value="Ribosomal_bL25_C"/>
</dbReference>